<name>A0A6J7S4C0_9ZZZZ</name>
<dbReference type="EMBL" id="CAEZZQ010000003">
    <property type="protein sequence ID" value="CAB4764124.1"/>
    <property type="molecule type" value="Genomic_DNA"/>
</dbReference>
<dbReference type="AlphaFoldDB" id="A0A6J7S4C0"/>
<evidence type="ECO:0000313" key="4">
    <source>
        <dbReference type="EMBL" id="CAB5035879.1"/>
    </source>
</evidence>
<evidence type="ECO:0000313" key="2">
    <source>
        <dbReference type="EMBL" id="CAB4764124.1"/>
    </source>
</evidence>
<dbReference type="EMBL" id="CAFBQF010000018">
    <property type="protein sequence ID" value="CAB5047266.1"/>
    <property type="molecule type" value="Genomic_DNA"/>
</dbReference>
<accession>A0A6J7S4C0</accession>
<dbReference type="InterPro" id="IPR005651">
    <property type="entry name" value="Trm112-like"/>
</dbReference>
<dbReference type="Gene3D" id="2.20.25.10">
    <property type="match status" value="1"/>
</dbReference>
<organism evidence="4">
    <name type="scientific">freshwater metagenome</name>
    <dbReference type="NCBI Taxonomy" id="449393"/>
    <lineage>
        <taxon>unclassified sequences</taxon>
        <taxon>metagenomes</taxon>
        <taxon>ecological metagenomes</taxon>
    </lineage>
</organism>
<dbReference type="HAMAP" id="MF_01187">
    <property type="entry name" value="UPF0434"/>
    <property type="match status" value="1"/>
</dbReference>
<protein>
    <submittedName>
        <fullName evidence="4">Unannotated protein</fullName>
    </submittedName>
</protein>
<dbReference type="EMBL" id="CAFBQA010000011">
    <property type="protein sequence ID" value="CAB5035879.1"/>
    <property type="molecule type" value="Genomic_DNA"/>
</dbReference>
<reference evidence="4" key="1">
    <citation type="submission" date="2020-05" db="EMBL/GenBank/DDBJ databases">
        <authorList>
            <person name="Chiriac C."/>
            <person name="Salcher M."/>
            <person name="Ghai R."/>
            <person name="Kavagutti S V."/>
        </authorList>
    </citation>
    <scope>NUCLEOTIDE SEQUENCE</scope>
</reference>
<evidence type="ECO:0000313" key="5">
    <source>
        <dbReference type="EMBL" id="CAB5047266.1"/>
    </source>
</evidence>
<gene>
    <name evidence="1" type="ORF">UFOPK2593_00308</name>
    <name evidence="2" type="ORF">UFOPK2894_00083</name>
    <name evidence="3" type="ORF">UFOPK3492_00516</name>
    <name evidence="4" type="ORF">UFOPK4234_00365</name>
    <name evidence="5" type="ORF">UFOPK4295_00504</name>
</gene>
<dbReference type="SUPFAM" id="SSF158997">
    <property type="entry name" value="Trm112p-like"/>
    <property type="match status" value="1"/>
</dbReference>
<evidence type="ECO:0000313" key="3">
    <source>
        <dbReference type="EMBL" id="CAB4893283.1"/>
    </source>
</evidence>
<evidence type="ECO:0000313" key="1">
    <source>
        <dbReference type="EMBL" id="CAB4695494.1"/>
    </source>
</evidence>
<proteinExistence type="inferred from homology"/>
<dbReference type="Pfam" id="PF03966">
    <property type="entry name" value="Trm112p"/>
    <property type="match status" value="1"/>
</dbReference>
<dbReference type="EMBL" id="CAFBMD010000027">
    <property type="protein sequence ID" value="CAB4893283.1"/>
    <property type="molecule type" value="Genomic_DNA"/>
</dbReference>
<dbReference type="EMBL" id="CAEZXW010000010">
    <property type="protein sequence ID" value="CAB4695494.1"/>
    <property type="molecule type" value="Genomic_DNA"/>
</dbReference>
<sequence length="54" mass="6014">MSVDQRLLDVLVCPDCHGTLSLVKDELLCNKCPLAYEVRGGIPIMLVESARRRS</sequence>